<evidence type="ECO:0000256" key="2">
    <source>
        <dbReference type="ARBA" id="ARBA00023186"/>
    </source>
</evidence>
<dbReference type="HAMAP" id="MF_01385">
    <property type="entry name" value="UreF"/>
    <property type="match status" value="1"/>
</dbReference>
<dbReference type="PIRSF" id="PIRSF009467">
    <property type="entry name" value="Ureas_acces_UreF"/>
    <property type="match status" value="1"/>
</dbReference>
<evidence type="ECO:0000313" key="4">
    <source>
        <dbReference type="EMBL" id="GIQ68531.1"/>
    </source>
</evidence>
<organism evidence="4 5">
    <name type="scientific">Xylanibacillus composti</name>
    <dbReference type="NCBI Taxonomy" id="1572762"/>
    <lineage>
        <taxon>Bacteria</taxon>
        <taxon>Bacillati</taxon>
        <taxon>Bacillota</taxon>
        <taxon>Bacilli</taxon>
        <taxon>Bacillales</taxon>
        <taxon>Paenibacillaceae</taxon>
        <taxon>Xylanibacillus</taxon>
    </lineage>
</organism>
<keyword evidence="1 3" id="KW-0996">Nickel insertion</keyword>
<dbReference type="InterPro" id="IPR002639">
    <property type="entry name" value="UreF"/>
</dbReference>
<dbReference type="PANTHER" id="PTHR33620:SF1">
    <property type="entry name" value="UREASE ACCESSORY PROTEIN F"/>
    <property type="match status" value="1"/>
</dbReference>
<comment type="similarity">
    <text evidence="3">Belongs to the UreF family.</text>
</comment>
<evidence type="ECO:0000256" key="1">
    <source>
        <dbReference type="ARBA" id="ARBA00022988"/>
    </source>
</evidence>
<accession>A0A8J4H2X5</accession>
<dbReference type="Proteomes" id="UP000677918">
    <property type="component" value="Unassembled WGS sequence"/>
</dbReference>
<dbReference type="Gene3D" id="1.10.4190.10">
    <property type="entry name" value="Urease accessory protein UreF"/>
    <property type="match status" value="1"/>
</dbReference>
<proteinExistence type="inferred from homology"/>
<dbReference type="EMBL" id="BOVK01000015">
    <property type="protein sequence ID" value="GIQ68531.1"/>
    <property type="molecule type" value="Genomic_DNA"/>
</dbReference>
<dbReference type="GO" id="GO:0016151">
    <property type="term" value="F:nickel cation binding"/>
    <property type="evidence" value="ECO:0007669"/>
    <property type="project" value="UniProtKB-UniRule"/>
</dbReference>
<keyword evidence="5" id="KW-1185">Reference proteome</keyword>
<comment type="function">
    <text evidence="3">Required for maturation of urease via the functional incorporation of the urease nickel metallocenter.</text>
</comment>
<dbReference type="Pfam" id="PF01730">
    <property type="entry name" value="UreF"/>
    <property type="match status" value="1"/>
</dbReference>
<dbReference type="PANTHER" id="PTHR33620">
    <property type="entry name" value="UREASE ACCESSORY PROTEIN F"/>
    <property type="match status" value="1"/>
</dbReference>
<comment type="subcellular location">
    <subcellularLocation>
        <location evidence="3">Cytoplasm</location>
    </subcellularLocation>
</comment>
<sequence>MNRDARFLAYVQMLDSALPIGGFSHSFGLETYVQKGAIGSLAELEQYMNSQIHCSLVRLEGLAIKGMYAAIEEADMRRFCRLDSILHVQRPASESREGQHKMGRRLLTLARKLYPWMALDELEQALSDYQAYGTLPAVHAWIACRLGIPMDDAVRGFLYTAVSAIAGSALRLMSVGQTECQLLISRGTEHIAEEWSKVRELPPDLLHSFSPLQDICAMQHEGLYSRLFMS</sequence>
<evidence type="ECO:0000313" key="5">
    <source>
        <dbReference type="Proteomes" id="UP000677918"/>
    </source>
</evidence>
<dbReference type="GO" id="GO:0005737">
    <property type="term" value="C:cytoplasm"/>
    <property type="evidence" value="ECO:0007669"/>
    <property type="project" value="UniProtKB-SubCell"/>
</dbReference>
<comment type="caution">
    <text evidence="4">The sequence shown here is derived from an EMBL/GenBank/DDBJ whole genome shotgun (WGS) entry which is preliminary data.</text>
</comment>
<name>A0A8J4H2X5_9BACL</name>
<keyword evidence="3" id="KW-0963">Cytoplasm</keyword>
<protein>
    <recommendedName>
        <fullName evidence="3">Urease accessory protein UreF</fullName>
    </recommendedName>
</protein>
<dbReference type="RefSeq" id="WP_213411102.1">
    <property type="nucleotide sequence ID" value="NZ_BOVK01000015.1"/>
</dbReference>
<reference evidence="4" key="1">
    <citation type="submission" date="2021-04" db="EMBL/GenBank/DDBJ databases">
        <title>Draft genome sequence of Xylanibacillus composti strain K13.</title>
        <authorList>
            <person name="Uke A."/>
            <person name="Chhe C."/>
            <person name="Baramee S."/>
            <person name="Kosugi A."/>
        </authorList>
    </citation>
    <scope>NUCLEOTIDE SEQUENCE</scope>
    <source>
        <strain evidence="4">K13</strain>
    </source>
</reference>
<comment type="subunit">
    <text evidence="3">UreD, UreF and UreG form a complex that acts as a GTP-hydrolysis-dependent molecular chaperone, activating the urease apoprotein by helping to assemble the nickel containing metallocenter of UreC. The UreE protein probably delivers the nickel.</text>
</comment>
<evidence type="ECO:0000256" key="3">
    <source>
        <dbReference type="HAMAP-Rule" id="MF_01385"/>
    </source>
</evidence>
<dbReference type="InterPro" id="IPR038277">
    <property type="entry name" value="UreF_sf"/>
</dbReference>
<dbReference type="AlphaFoldDB" id="A0A8J4H2X5"/>
<gene>
    <name evidence="3 4" type="primary">ureF</name>
    <name evidence="4" type="ORF">XYCOK13_13550</name>
</gene>
<keyword evidence="2 3" id="KW-0143">Chaperone</keyword>